<sequence>MKDLFKSLPELSKKLFTAKGCLVMLDFDGTLSPLAKTPSLAYLPKTNKEILKKISRLAQTAIVSGRGLSDIKQKIGIKGLIYSGNHGLEWQIGSERGKIKLPATILRAMALANKRLTNLRKGYPGALLENKGLTLSLHYRLVSSNLREQLLKEAREIVSTFQKQRLLAMNEDKKTLEIRPHLRWNKGHWVKFLRKKLGKQLLPIYIGDSTADEDVFKILKSGITIKVGKGCDGKAKYLCRDIKQVNLFLNWLSTKL</sequence>
<accession>A0A1G2AA24</accession>
<keyword evidence="4" id="KW-0479">Metal-binding</keyword>
<comment type="similarity">
    <text evidence="2 4">Belongs to the trehalose phosphatase family.</text>
</comment>
<dbReference type="Pfam" id="PF02358">
    <property type="entry name" value="Trehalose_PPase"/>
    <property type="match status" value="1"/>
</dbReference>
<dbReference type="AlphaFoldDB" id="A0A1G2AA24"/>
<dbReference type="Gene3D" id="3.40.50.1000">
    <property type="entry name" value="HAD superfamily/HAD-like"/>
    <property type="match status" value="1"/>
</dbReference>
<reference evidence="5 6" key="1">
    <citation type="journal article" date="2016" name="Nat. Commun.">
        <title>Thousands of microbial genomes shed light on interconnected biogeochemical processes in an aquifer system.</title>
        <authorList>
            <person name="Anantharaman K."/>
            <person name="Brown C.T."/>
            <person name="Hug L.A."/>
            <person name="Sharon I."/>
            <person name="Castelle C.J."/>
            <person name="Probst A.J."/>
            <person name="Thomas B.C."/>
            <person name="Singh A."/>
            <person name="Wilkins M.J."/>
            <person name="Karaoz U."/>
            <person name="Brodie E.L."/>
            <person name="Williams K.H."/>
            <person name="Hubbard S.S."/>
            <person name="Banfield J.F."/>
        </authorList>
    </citation>
    <scope>NUCLEOTIDE SEQUENCE [LARGE SCALE GENOMIC DNA]</scope>
</reference>
<comment type="catalytic activity">
    <reaction evidence="4">
        <text>alpha,alpha-trehalose 6-phosphate + H2O = alpha,alpha-trehalose + phosphate</text>
        <dbReference type="Rhea" id="RHEA:23420"/>
        <dbReference type="ChEBI" id="CHEBI:15377"/>
        <dbReference type="ChEBI" id="CHEBI:16551"/>
        <dbReference type="ChEBI" id="CHEBI:43474"/>
        <dbReference type="ChEBI" id="CHEBI:58429"/>
        <dbReference type="EC" id="3.1.3.12"/>
    </reaction>
</comment>
<evidence type="ECO:0000313" key="6">
    <source>
        <dbReference type="Proteomes" id="UP000178315"/>
    </source>
</evidence>
<dbReference type="InterPro" id="IPR006379">
    <property type="entry name" value="HAD-SF_hydro_IIB"/>
</dbReference>
<dbReference type="InterPro" id="IPR023214">
    <property type="entry name" value="HAD_sf"/>
</dbReference>
<comment type="pathway">
    <text evidence="1 4">Glycan biosynthesis; trehalose biosynthesis.</text>
</comment>
<dbReference type="GO" id="GO:0004805">
    <property type="term" value="F:trehalose-phosphatase activity"/>
    <property type="evidence" value="ECO:0007669"/>
    <property type="project" value="UniProtKB-EC"/>
</dbReference>
<dbReference type="Gene3D" id="3.30.70.1020">
    <property type="entry name" value="Trehalose-6-phosphate phosphatase related protein, domain 2"/>
    <property type="match status" value="1"/>
</dbReference>
<dbReference type="UniPathway" id="UPA00299"/>
<evidence type="ECO:0000256" key="2">
    <source>
        <dbReference type="ARBA" id="ARBA00008770"/>
    </source>
</evidence>
<keyword evidence="4" id="KW-0460">Magnesium</keyword>
<protein>
    <recommendedName>
        <fullName evidence="4">Trehalose 6-phosphate phosphatase</fullName>
        <ecNumber evidence="4">3.1.3.12</ecNumber>
    </recommendedName>
</protein>
<keyword evidence="3 4" id="KW-0378">Hydrolase</keyword>
<dbReference type="PANTHER" id="PTHR43768:SF3">
    <property type="entry name" value="TREHALOSE 6-PHOSPHATE PHOSPHATASE"/>
    <property type="match status" value="1"/>
</dbReference>
<dbReference type="EC" id="3.1.3.12" evidence="4"/>
<dbReference type="Proteomes" id="UP000178315">
    <property type="component" value="Unassembled WGS sequence"/>
</dbReference>
<dbReference type="PANTHER" id="PTHR43768">
    <property type="entry name" value="TREHALOSE 6-PHOSPHATE PHOSPHATASE"/>
    <property type="match status" value="1"/>
</dbReference>
<evidence type="ECO:0000256" key="1">
    <source>
        <dbReference type="ARBA" id="ARBA00005199"/>
    </source>
</evidence>
<dbReference type="NCBIfam" id="TIGR01484">
    <property type="entry name" value="HAD-SF-IIB"/>
    <property type="match status" value="1"/>
</dbReference>
<dbReference type="EMBL" id="MHJU01000011">
    <property type="protein sequence ID" value="OGY73515.1"/>
    <property type="molecule type" value="Genomic_DNA"/>
</dbReference>
<evidence type="ECO:0000313" key="5">
    <source>
        <dbReference type="EMBL" id="OGY73515.1"/>
    </source>
</evidence>
<dbReference type="InterPro" id="IPR036412">
    <property type="entry name" value="HAD-like_sf"/>
</dbReference>
<name>A0A1G2AA24_9BACT</name>
<gene>
    <name evidence="5" type="ORF">A3H61_03155</name>
</gene>
<comment type="caution">
    <text evidence="5">The sequence shown here is derived from an EMBL/GenBank/DDBJ whole genome shotgun (WGS) entry which is preliminary data.</text>
</comment>
<proteinExistence type="inferred from homology"/>
<comment type="function">
    <text evidence="4">Removes the phosphate from trehalose 6-phosphate to produce free trehalose.</text>
</comment>
<organism evidence="5 6">
    <name type="scientific">Candidatus Jacksonbacteria bacterium RIFCSPLOWO2_02_FULL_44_20</name>
    <dbReference type="NCBI Taxonomy" id="1798460"/>
    <lineage>
        <taxon>Bacteria</taxon>
        <taxon>Candidatus Jacksoniibacteriota</taxon>
    </lineage>
</organism>
<dbReference type="InterPro" id="IPR003337">
    <property type="entry name" value="Trehalose_PPase"/>
</dbReference>
<dbReference type="InterPro" id="IPR044651">
    <property type="entry name" value="OTSB-like"/>
</dbReference>
<dbReference type="NCBIfam" id="TIGR00685">
    <property type="entry name" value="T6PP"/>
    <property type="match status" value="1"/>
</dbReference>
<evidence type="ECO:0000256" key="4">
    <source>
        <dbReference type="RuleBase" id="RU361117"/>
    </source>
</evidence>
<dbReference type="SUPFAM" id="SSF56784">
    <property type="entry name" value="HAD-like"/>
    <property type="match status" value="1"/>
</dbReference>
<dbReference type="GO" id="GO:0005992">
    <property type="term" value="P:trehalose biosynthetic process"/>
    <property type="evidence" value="ECO:0007669"/>
    <property type="project" value="UniProtKB-UniPathway"/>
</dbReference>
<evidence type="ECO:0000256" key="3">
    <source>
        <dbReference type="ARBA" id="ARBA00022801"/>
    </source>
</evidence>
<comment type="cofactor">
    <cofactor evidence="4">
        <name>Mg(2+)</name>
        <dbReference type="ChEBI" id="CHEBI:18420"/>
    </cofactor>
</comment>
<dbReference type="GO" id="GO:0046872">
    <property type="term" value="F:metal ion binding"/>
    <property type="evidence" value="ECO:0007669"/>
    <property type="project" value="UniProtKB-KW"/>
</dbReference>